<organism evidence="3 4">
    <name type="scientific">Gimesia algae</name>
    <dbReference type="NCBI Taxonomy" id="2527971"/>
    <lineage>
        <taxon>Bacteria</taxon>
        <taxon>Pseudomonadati</taxon>
        <taxon>Planctomycetota</taxon>
        <taxon>Planctomycetia</taxon>
        <taxon>Planctomycetales</taxon>
        <taxon>Planctomycetaceae</taxon>
        <taxon>Gimesia</taxon>
    </lineage>
</organism>
<feature type="compositionally biased region" description="Polar residues" evidence="1">
    <location>
        <begin position="161"/>
        <end position="181"/>
    </location>
</feature>
<proteinExistence type="predicted"/>
<reference evidence="3 4" key="1">
    <citation type="submission" date="2019-02" db="EMBL/GenBank/DDBJ databases">
        <title>Deep-cultivation of Planctomycetes and their phenomic and genomic characterization uncovers novel biology.</title>
        <authorList>
            <person name="Wiegand S."/>
            <person name="Jogler M."/>
            <person name="Boedeker C."/>
            <person name="Pinto D."/>
            <person name="Vollmers J."/>
            <person name="Rivas-Marin E."/>
            <person name="Kohn T."/>
            <person name="Peeters S.H."/>
            <person name="Heuer A."/>
            <person name="Rast P."/>
            <person name="Oberbeckmann S."/>
            <person name="Bunk B."/>
            <person name="Jeske O."/>
            <person name="Meyerdierks A."/>
            <person name="Storesund J.E."/>
            <person name="Kallscheuer N."/>
            <person name="Luecker S."/>
            <person name="Lage O.M."/>
            <person name="Pohl T."/>
            <person name="Merkel B.J."/>
            <person name="Hornburger P."/>
            <person name="Mueller R.-W."/>
            <person name="Bruemmer F."/>
            <person name="Labrenz M."/>
            <person name="Spormann A.M."/>
            <person name="Op den Camp H."/>
            <person name="Overmann J."/>
            <person name="Amann R."/>
            <person name="Jetten M.S.M."/>
            <person name="Mascher T."/>
            <person name="Medema M.H."/>
            <person name="Devos D.P."/>
            <person name="Kaster A.-K."/>
            <person name="Ovreas L."/>
            <person name="Rohde M."/>
            <person name="Galperin M.Y."/>
            <person name="Jogler C."/>
        </authorList>
    </citation>
    <scope>NUCLEOTIDE SEQUENCE [LARGE SCALE GENOMIC DNA]</scope>
    <source>
        <strain evidence="3 4">Pan161</strain>
    </source>
</reference>
<dbReference type="EMBL" id="CP036343">
    <property type="protein sequence ID" value="QDT89089.1"/>
    <property type="molecule type" value="Genomic_DNA"/>
</dbReference>
<feature type="compositionally biased region" description="Basic and acidic residues" evidence="1">
    <location>
        <begin position="216"/>
        <end position="235"/>
    </location>
</feature>
<evidence type="ECO:0000313" key="3">
    <source>
        <dbReference type="EMBL" id="QDT89089.1"/>
    </source>
</evidence>
<accession>A0A517V7X6</accession>
<evidence type="ECO:0000313" key="4">
    <source>
        <dbReference type="Proteomes" id="UP000316855"/>
    </source>
</evidence>
<dbReference type="AlphaFoldDB" id="A0A517V7X6"/>
<sequence>MPVSDEEFAALSDRVDALEEFLRTDGFSELPERIVALENRTPRRTPKVISLAEIFSKSSGGARAVVSYLMIASIGLPVLLIFLLMNSLESHPDNARNLITIVFCLGTMAVAGGLAYIAIRKNDLDKAKDVLIILIGIFGTIVGFYFGSAEHNKGNEDDDNQSQMTEQEQNQSQTPPTNGEQPQVLPKKPSKPPAGDNLETPAKNPVPSAEQPQKPAGEKPAEEIAEEKPVEEKTE</sequence>
<evidence type="ECO:0008006" key="5">
    <source>
        <dbReference type="Google" id="ProtNLM"/>
    </source>
</evidence>
<keyword evidence="2" id="KW-0812">Transmembrane</keyword>
<dbReference type="OrthoDB" id="9256030at2"/>
<feature type="region of interest" description="Disordered" evidence="1">
    <location>
        <begin position="152"/>
        <end position="235"/>
    </location>
</feature>
<dbReference type="RefSeq" id="WP_145224194.1">
    <property type="nucleotide sequence ID" value="NZ_CP036343.1"/>
</dbReference>
<feature type="transmembrane region" description="Helical" evidence="2">
    <location>
        <begin position="130"/>
        <end position="147"/>
    </location>
</feature>
<protein>
    <recommendedName>
        <fullName evidence="5">Preprotein translocase subunit SecG</fullName>
    </recommendedName>
</protein>
<feature type="transmembrane region" description="Helical" evidence="2">
    <location>
        <begin position="65"/>
        <end position="85"/>
    </location>
</feature>
<name>A0A517V7X6_9PLAN</name>
<keyword evidence="2" id="KW-0472">Membrane</keyword>
<feature type="transmembrane region" description="Helical" evidence="2">
    <location>
        <begin position="97"/>
        <end position="118"/>
    </location>
</feature>
<evidence type="ECO:0000256" key="2">
    <source>
        <dbReference type="SAM" id="Phobius"/>
    </source>
</evidence>
<dbReference type="KEGG" id="gax:Pan161_07140"/>
<evidence type="ECO:0000256" key="1">
    <source>
        <dbReference type="SAM" id="MobiDB-lite"/>
    </source>
</evidence>
<keyword evidence="2" id="KW-1133">Transmembrane helix</keyword>
<keyword evidence="4" id="KW-1185">Reference proteome</keyword>
<dbReference type="Proteomes" id="UP000316855">
    <property type="component" value="Chromosome"/>
</dbReference>
<gene>
    <name evidence="3" type="ORF">Pan161_07140</name>
</gene>